<feature type="transmembrane region" description="Helical" evidence="1">
    <location>
        <begin position="82"/>
        <end position="102"/>
    </location>
</feature>
<organism evidence="2 3">
    <name type="scientific">Candidatus Nomurabacteria bacterium RIFCSPHIGHO2_01_FULL_40_12</name>
    <dbReference type="NCBI Taxonomy" id="1801737"/>
    <lineage>
        <taxon>Bacteria</taxon>
        <taxon>Candidatus Nomuraibacteriota</taxon>
    </lineage>
</organism>
<accession>A0A1F6V119</accession>
<feature type="transmembrane region" description="Helical" evidence="1">
    <location>
        <begin position="47"/>
        <end position="70"/>
    </location>
</feature>
<reference evidence="2 3" key="1">
    <citation type="journal article" date="2016" name="Nat. Commun.">
        <title>Thousands of microbial genomes shed light on interconnected biogeochemical processes in an aquifer system.</title>
        <authorList>
            <person name="Anantharaman K."/>
            <person name="Brown C.T."/>
            <person name="Hug L.A."/>
            <person name="Sharon I."/>
            <person name="Castelle C.J."/>
            <person name="Probst A.J."/>
            <person name="Thomas B.C."/>
            <person name="Singh A."/>
            <person name="Wilkins M.J."/>
            <person name="Karaoz U."/>
            <person name="Brodie E.L."/>
            <person name="Williams K.H."/>
            <person name="Hubbard S.S."/>
            <person name="Banfield J.F."/>
        </authorList>
    </citation>
    <scope>NUCLEOTIDE SEQUENCE [LARGE SCALE GENOMIC DNA]</scope>
</reference>
<keyword evidence="1" id="KW-0812">Transmembrane</keyword>
<name>A0A1F6V119_9BACT</name>
<evidence type="ECO:0000313" key="3">
    <source>
        <dbReference type="Proteomes" id="UP000177602"/>
    </source>
</evidence>
<evidence type="ECO:0000313" key="2">
    <source>
        <dbReference type="EMBL" id="OGI63363.1"/>
    </source>
</evidence>
<comment type="caution">
    <text evidence="2">The sequence shown here is derived from an EMBL/GenBank/DDBJ whole genome shotgun (WGS) entry which is preliminary data.</text>
</comment>
<dbReference type="EMBL" id="MFTN01000006">
    <property type="protein sequence ID" value="OGI63363.1"/>
    <property type="molecule type" value="Genomic_DNA"/>
</dbReference>
<proteinExistence type="predicted"/>
<feature type="transmembrane region" description="Helical" evidence="1">
    <location>
        <begin position="10"/>
        <end position="27"/>
    </location>
</feature>
<sequence length="104" mass="11780">MNKNEILKRAFLDAFGVAVYVIGFVYFGNNLEEWFDAVQKNWLAPAFMIILFIISACVTASLVLLKPILLFIEGARKEAVHLFVYTLGFLIILALVLVFLIIKL</sequence>
<keyword evidence="1" id="KW-0472">Membrane</keyword>
<evidence type="ECO:0000256" key="1">
    <source>
        <dbReference type="SAM" id="Phobius"/>
    </source>
</evidence>
<protein>
    <submittedName>
        <fullName evidence="2">Uncharacterized protein</fullName>
    </submittedName>
</protein>
<dbReference type="STRING" id="1801737.A2818_01485"/>
<dbReference type="Proteomes" id="UP000177602">
    <property type="component" value="Unassembled WGS sequence"/>
</dbReference>
<dbReference type="AlphaFoldDB" id="A0A1F6V119"/>
<gene>
    <name evidence="2" type="ORF">A2818_01485</name>
</gene>
<keyword evidence="1" id="KW-1133">Transmembrane helix</keyword>